<evidence type="ECO:0000313" key="2">
    <source>
        <dbReference type="Proteomes" id="UP001617351"/>
    </source>
</evidence>
<proteinExistence type="predicted"/>
<protein>
    <submittedName>
        <fullName evidence="1">Uncharacterized protein</fullName>
    </submittedName>
</protein>
<dbReference type="RefSeq" id="WP_402380592.1">
    <property type="nucleotide sequence ID" value="NZ_JBIUYY010000005.1"/>
</dbReference>
<keyword evidence="2" id="KW-1185">Reference proteome</keyword>
<dbReference type="EMBL" id="JBIUYY010000005">
    <property type="protein sequence ID" value="MFJ2822220.1"/>
    <property type="molecule type" value="Genomic_DNA"/>
</dbReference>
<dbReference type="Proteomes" id="UP001617351">
    <property type="component" value="Unassembled WGS sequence"/>
</dbReference>
<comment type="caution">
    <text evidence="1">The sequence shown here is derived from an EMBL/GenBank/DDBJ whole genome shotgun (WGS) entry which is preliminary data.</text>
</comment>
<evidence type="ECO:0000313" key="1">
    <source>
        <dbReference type="EMBL" id="MFJ2822220.1"/>
    </source>
</evidence>
<accession>A0ABW8EJT6</accession>
<organism evidence="1 2">
    <name type="scientific">Streptomyces toxytricini</name>
    <name type="common">Actinomyces toxytricini</name>
    <dbReference type="NCBI Taxonomy" id="67369"/>
    <lineage>
        <taxon>Bacteria</taxon>
        <taxon>Bacillati</taxon>
        <taxon>Actinomycetota</taxon>
        <taxon>Actinomycetes</taxon>
        <taxon>Kitasatosporales</taxon>
        <taxon>Streptomycetaceae</taxon>
        <taxon>Streptomyces</taxon>
    </lineage>
</organism>
<sequence>MLCVHHAFRTADVHEVLPPLLSPVVVLVMSVLHAFDGPAGQRPAGRLVRVPRGRAALGTALSAWELRRLRTRYGATLRRALGRRSR</sequence>
<reference evidence="1 2" key="1">
    <citation type="submission" date="2024-10" db="EMBL/GenBank/DDBJ databases">
        <title>The Natural Products Discovery Center: Release of the First 8490 Sequenced Strains for Exploring Actinobacteria Biosynthetic Diversity.</title>
        <authorList>
            <person name="Kalkreuter E."/>
            <person name="Kautsar S.A."/>
            <person name="Yang D."/>
            <person name="Bader C.D."/>
            <person name="Teijaro C.N."/>
            <person name="Fluegel L."/>
            <person name="Davis C.M."/>
            <person name="Simpson J.R."/>
            <person name="Lauterbach L."/>
            <person name="Steele A.D."/>
            <person name="Gui C."/>
            <person name="Meng S."/>
            <person name="Li G."/>
            <person name="Viehrig K."/>
            <person name="Ye F."/>
            <person name="Su P."/>
            <person name="Kiefer A.F."/>
            <person name="Nichols A."/>
            <person name="Cepeda A.J."/>
            <person name="Yan W."/>
            <person name="Fan B."/>
            <person name="Jiang Y."/>
            <person name="Adhikari A."/>
            <person name="Zheng C.-J."/>
            <person name="Schuster L."/>
            <person name="Cowan T.M."/>
            <person name="Smanski M.J."/>
            <person name="Chevrette M.G."/>
            <person name="De Carvalho L.P.S."/>
            <person name="Shen B."/>
        </authorList>
    </citation>
    <scope>NUCLEOTIDE SEQUENCE [LARGE SCALE GENOMIC DNA]</scope>
    <source>
        <strain evidence="1 2">NPDC087220</strain>
    </source>
</reference>
<gene>
    <name evidence="1" type="ORF">ACIO7M_14020</name>
</gene>
<name>A0ABW8EJT6_STRT5</name>